<evidence type="ECO:0000256" key="1">
    <source>
        <dbReference type="SAM" id="SignalP"/>
    </source>
</evidence>
<dbReference type="RefSeq" id="WP_121067315.1">
    <property type="nucleotide sequence ID" value="NZ_RBIQ01000008.1"/>
</dbReference>
<reference evidence="2 3" key="1">
    <citation type="submission" date="2018-10" db="EMBL/GenBank/DDBJ databases">
        <title>Genomic Encyclopedia of Archaeal and Bacterial Type Strains, Phase II (KMG-II): from individual species to whole genera.</title>
        <authorList>
            <person name="Goeker M."/>
        </authorList>
    </citation>
    <scope>NUCLEOTIDE SEQUENCE [LARGE SCALE GENOMIC DNA]</scope>
    <source>
        <strain evidence="2 3">DSM 25230</strain>
    </source>
</reference>
<dbReference type="InterPro" id="IPR032710">
    <property type="entry name" value="NTF2-like_dom_sf"/>
</dbReference>
<dbReference type="SUPFAM" id="SSF54427">
    <property type="entry name" value="NTF2-like"/>
    <property type="match status" value="1"/>
</dbReference>
<accession>A0A495EA03</accession>
<dbReference type="Gene3D" id="3.10.450.50">
    <property type="match status" value="1"/>
</dbReference>
<protein>
    <submittedName>
        <fullName evidence="2">Putative lumazine-binding protein</fullName>
    </submittedName>
</protein>
<evidence type="ECO:0000313" key="3">
    <source>
        <dbReference type="Proteomes" id="UP000269412"/>
    </source>
</evidence>
<evidence type="ECO:0000313" key="2">
    <source>
        <dbReference type="EMBL" id="RKR13343.1"/>
    </source>
</evidence>
<gene>
    <name evidence="2" type="ORF">CLV91_2060</name>
</gene>
<keyword evidence="3" id="KW-1185">Reference proteome</keyword>
<comment type="caution">
    <text evidence="2">The sequence shown here is derived from an EMBL/GenBank/DDBJ whole genome shotgun (WGS) entry which is preliminary data.</text>
</comment>
<organism evidence="2 3">
    <name type="scientific">Maribacter vaceletii</name>
    <dbReference type="NCBI Taxonomy" id="1206816"/>
    <lineage>
        <taxon>Bacteria</taxon>
        <taxon>Pseudomonadati</taxon>
        <taxon>Bacteroidota</taxon>
        <taxon>Flavobacteriia</taxon>
        <taxon>Flavobacteriales</taxon>
        <taxon>Flavobacteriaceae</taxon>
        <taxon>Maribacter</taxon>
    </lineage>
</organism>
<keyword evidence="1" id="KW-0732">Signal</keyword>
<name>A0A495EA03_9FLAO</name>
<sequence length="152" mass="18147">MKKISFLLLFLFFLNMNAQDLEKEKIKQTVLDFFEAFHAQDSIKMKRLVTLDVILQTIGKNREGETRIKTENFKELITSIVSIPDSILFKEKLLSFEIKVDGAMANVWVPYEFWFQNKFHHCGVNSFQLYKEEEQWKIIYLIDTRRIKGCRE</sequence>
<dbReference type="EMBL" id="RBIQ01000008">
    <property type="protein sequence ID" value="RKR13343.1"/>
    <property type="molecule type" value="Genomic_DNA"/>
</dbReference>
<feature type="chain" id="PRO_5019857566" evidence="1">
    <location>
        <begin position="19"/>
        <end position="152"/>
    </location>
</feature>
<dbReference type="AlphaFoldDB" id="A0A495EA03"/>
<proteinExistence type="predicted"/>
<dbReference type="OrthoDB" id="117186at2"/>
<feature type="signal peptide" evidence="1">
    <location>
        <begin position="1"/>
        <end position="18"/>
    </location>
</feature>
<dbReference type="Proteomes" id="UP000269412">
    <property type="component" value="Unassembled WGS sequence"/>
</dbReference>